<evidence type="ECO:0000313" key="2">
    <source>
        <dbReference type="EMBL" id="EYB84030.1"/>
    </source>
</evidence>
<comment type="caution">
    <text evidence="2">The sequence shown here is derived from an EMBL/GenBank/DDBJ whole genome shotgun (WGS) entry which is preliminary data.</text>
</comment>
<dbReference type="EMBL" id="JARK01001660">
    <property type="protein sequence ID" value="EYB84030.1"/>
    <property type="molecule type" value="Genomic_DNA"/>
</dbReference>
<feature type="chain" id="PRO_5001485937" evidence="1">
    <location>
        <begin position="29"/>
        <end position="70"/>
    </location>
</feature>
<dbReference type="Proteomes" id="UP000024635">
    <property type="component" value="Unassembled WGS sequence"/>
</dbReference>
<dbReference type="AlphaFoldDB" id="A0A016S0A3"/>
<accession>A0A016S0A3</accession>
<protein>
    <submittedName>
        <fullName evidence="2">Uncharacterized protein</fullName>
    </submittedName>
</protein>
<reference evidence="3" key="1">
    <citation type="journal article" date="2015" name="Nat. Genet.">
        <title>The genome and transcriptome of the zoonotic hookworm Ancylostoma ceylanicum identify infection-specific gene families.</title>
        <authorList>
            <person name="Schwarz E.M."/>
            <person name="Hu Y."/>
            <person name="Antoshechkin I."/>
            <person name="Miller M.M."/>
            <person name="Sternberg P.W."/>
            <person name="Aroian R.V."/>
        </authorList>
    </citation>
    <scope>NUCLEOTIDE SEQUENCE</scope>
    <source>
        <strain evidence="3">HY135</strain>
    </source>
</reference>
<keyword evidence="1" id="KW-0732">Signal</keyword>
<evidence type="ECO:0000313" key="3">
    <source>
        <dbReference type="Proteomes" id="UP000024635"/>
    </source>
</evidence>
<feature type="signal peptide" evidence="1">
    <location>
        <begin position="1"/>
        <end position="28"/>
    </location>
</feature>
<evidence type="ECO:0000256" key="1">
    <source>
        <dbReference type="SAM" id="SignalP"/>
    </source>
</evidence>
<sequence>MDVVVNFFRRVWSWLKIRVLWLIDFISGEERVCEKDLEGNEYTNRTAAAPPTFKTELFLSKFVPVIESGA</sequence>
<name>A0A016S0A3_9BILA</name>
<proteinExistence type="predicted"/>
<organism evidence="2 3">
    <name type="scientific">Ancylostoma ceylanicum</name>
    <dbReference type="NCBI Taxonomy" id="53326"/>
    <lineage>
        <taxon>Eukaryota</taxon>
        <taxon>Metazoa</taxon>
        <taxon>Ecdysozoa</taxon>
        <taxon>Nematoda</taxon>
        <taxon>Chromadorea</taxon>
        <taxon>Rhabditida</taxon>
        <taxon>Rhabditina</taxon>
        <taxon>Rhabditomorpha</taxon>
        <taxon>Strongyloidea</taxon>
        <taxon>Ancylostomatidae</taxon>
        <taxon>Ancylostomatinae</taxon>
        <taxon>Ancylostoma</taxon>
    </lineage>
</organism>
<keyword evidence="3" id="KW-1185">Reference proteome</keyword>
<gene>
    <name evidence="2" type="primary">Acey_s0324.g2537</name>
    <name evidence="2" type="ORF">Y032_0324g2537</name>
</gene>